<protein>
    <submittedName>
        <fullName evidence="2">Uncharacterized protein</fullName>
    </submittedName>
</protein>
<gene>
    <name evidence="2" type="ORF">VKT23_019791</name>
</gene>
<keyword evidence="1" id="KW-0732">Signal</keyword>
<evidence type="ECO:0000256" key="1">
    <source>
        <dbReference type="SAM" id="SignalP"/>
    </source>
</evidence>
<name>A0ABR1IKJ6_9AGAR</name>
<dbReference type="Proteomes" id="UP001498398">
    <property type="component" value="Unassembled WGS sequence"/>
</dbReference>
<keyword evidence="3" id="KW-1185">Reference proteome</keyword>
<feature type="chain" id="PRO_5047010677" evidence="1">
    <location>
        <begin position="22"/>
        <end position="108"/>
    </location>
</feature>
<proteinExistence type="predicted"/>
<comment type="caution">
    <text evidence="2">The sequence shown here is derived from an EMBL/GenBank/DDBJ whole genome shotgun (WGS) entry which is preliminary data.</text>
</comment>
<accession>A0ABR1IKJ6</accession>
<reference evidence="2 3" key="1">
    <citation type="submission" date="2024-01" db="EMBL/GenBank/DDBJ databases">
        <title>A draft genome for the cacao thread blight pathogen Marasmiellus scandens.</title>
        <authorList>
            <person name="Baruah I.K."/>
            <person name="Leung J."/>
            <person name="Bukari Y."/>
            <person name="Amoako-Attah I."/>
            <person name="Meinhardt L.W."/>
            <person name="Bailey B.A."/>
            <person name="Cohen S.P."/>
        </authorList>
    </citation>
    <scope>NUCLEOTIDE SEQUENCE [LARGE SCALE GENOMIC DNA]</scope>
    <source>
        <strain evidence="2 3">GH-19</strain>
    </source>
</reference>
<dbReference type="EMBL" id="JBANRG010000110">
    <property type="protein sequence ID" value="KAK7435222.1"/>
    <property type="molecule type" value="Genomic_DNA"/>
</dbReference>
<feature type="signal peptide" evidence="1">
    <location>
        <begin position="1"/>
        <end position="21"/>
    </location>
</feature>
<evidence type="ECO:0000313" key="3">
    <source>
        <dbReference type="Proteomes" id="UP001498398"/>
    </source>
</evidence>
<evidence type="ECO:0000313" key="2">
    <source>
        <dbReference type="EMBL" id="KAK7435222.1"/>
    </source>
</evidence>
<organism evidence="2 3">
    <name type="scientific">Marasmiellus scandens</name>
    <dbReference type="NCBI Taxonomy" id="2682957"/>
    <lineage>
        <taxon>Eukaryota</taxon>
        <taxon>Fungi</taxon>
        <taxon>Dikarya</taxon>
        <taxon>Basidiomycota</taxon>
        <taxon>Agaricomycotina</taxon>
        <taxon>Agaricomycetes</taxon>
        <taxon>Agaricomycetidae</taxon>
        <taxon>Agaricales</taxon>
        <taxon>Marasmiineae</taxon>
        <taxon>Omphalotaceae</taxon>
        <taxon>Marasmiellus</taxon>
    </lineage>
</organism>
<sequence>MFYSTIVKLAVLASLLAPTLATPAPQTPAEFVSARTMVPRQTNCFCTSPSGCPGSCLLAGVSGWFCANYCGNGVAIACSACNSMGENCILNDDNSCFTVNEAALKRLN</sequence>